<reference evidence="3 4" key="1">
    <citation type="submission" date="2023-09" db="EMBL/GenBank/DDBJ databases">
        <title>Novel taxa isolated from Blanes Bay.</title>
        <authorList>
            <person name="Rey-Velasco X."/>
            <person name="Lucena T."/>
        </authorList>
    </citation>
    <scope>NUCLEOTIDE SEQUENCE [LARGE SCALE GENOMIC DNA]</scope>
    <source>
        <strain evidence="3 4">S356</strain>
    </source>
</reference>
<organism evidence="3 4">
    <name type="scientific">Asprobacillus argus</name>
    <dbReference type="NCBI Taxonomy" id="3076534"/>
    <lineage>
        <taxon>Bacteria</taxon>
        <taxon>Pseudomonadati</taxon>
        <taxon>Bacteroidota</taxon>
        <taxon>Flavobacteriia</taxon>
        <taxon>Flavobacteriales</taxon>
        <taxon>Flavobacteriaceae</taxon>
        <taxon>Asprobacillus</taxon>
    </lineage>
</organism>
<evidence type="ECO:0000256" key="1">
    <source>
        <dbReference type="PROSITE-ProRule" id="PRU00110"/>
    </source>
</evidence>
<gene>
    <name evidence="3" type="ORF">RQM59_02190</name>
</gene>
<dbReference type="InterPro" id="IPR036641">
    <property type="entry name" value="HPT_dom_sf"/>
</dbReference>
<evidence type="ECO:0000259" key="2">
    <source>
        <dbReference type="PROSITE" id="PS50894"/>
    </source>
</evidence>
<feature type="domain" description="HPt" evidence="2">
    <location>
        <begin position="16"/>
        <end position="105"/>
    </location>
</feature>
<dbReference type="EMBL" id="JAVTTO010000001">
    <property type="protein sequence ID" value="MDT7831169.1"/>
    <property type="molecule type" value="Genomic_DNA"/>
</dbReference>
<name>A0ABU3LBR4_9FLAO</name>
<evidence type="ECO:0000313" key="3">
    <source>
        <dbReference type="EMBL" id="MDT7831169.1"/>
    </source>
</evidence>
<dbReference type="Gene3D" id="1.20.120.160">
    <property type="entry name" value="HPT domain"/>
    <property type="match status" value="1"/>
</dbReference>
<dbReference type="Proteomes" id="UP001257277">
    <property type="component" value="Unassembled WGS sequence"/>
</dbReference>
<proteinExistence type="predicted"/>
<dbReference type="SUPFAM" id="SSF47226">
    <property type="entry name" value="Histidine-containing phosphotransfer domain, HPT domain"/>
    <property type="match status" value="1"/>
</dbReference>
<dbReference type="RefSeq" id="WP_349240421.1">
    <property type="nucleotide sequence ID" value="NZ_JAVTTO010000001.1"/>
</dbReference>
<protein>
    <submittedName>
        <fullName evidence="3">Hpt domain-containing protein</fullName>
    </submittedName>
</protein>
<sequence>MDTPNLNYIKELSGGDKQFETKVLSILTEEFPNELDRFLSNYKKKDYKKSAEDVHKLKHKISILGLVNGYHVAVAFENELKLESDSLFGSFMEVMEQIKLFLKKVNPS</sequence>
<accession>A0ABU3LBR4</accession>
<dbReference type="PROSITE" id="PS50894">
    <property type="entry name" value="HPT"/>
    <property type="match status" value="1"/>
</dbReference>
<comment type="caution">
    <text evidence="3">The sequence shown here is derived from an EMBL/GenBank/DDBJ whole genome shotgun (WGS) entry which is preliminary data.</text>
</comment>
<evidence type="ECO:0000313" key="4">
    <source>
        <dbReference type="Proteomes" id="UP001257277"/>
    </source>
</evidence>
<keyword evidence="1" id="KW-0597">Phosphoprotein</keyword>
<keyword evidence="4" id="KW-1185">Reference proteome</keyword>
<dbReference type="InterPro" id="IPR008207">
    <property type="entry name" value="Sig_transdc_His_kin_Hpt_dom"/>
</dbReference>
<feature type="modified residue" description="Phosphohistidine" evidence="1">
    <location>
        <position position="55"/>
    </location>
</feature>